<organism evidence="2 3">
    <name type="scientific">Reyranella aquatilis</name>
    <dbReference type="NCBI Taxonomy" id="2035356"/>
    <lineage>
        <taxon>Bacteria</taxon>
        <taxon>Pseudomonadati</taxon>
        <taxon>Pseudomonadota</taxon>
        <taxon>Alphaproteobacteria</taxon>
        <taxon>Hyphomicrobiales</taxon>
        <taxon>Reyranellaceae</taxon>
        <taxon>Reyranella</taxon>
    </lineage>
</organism>
<sequence>MRLATFLVTVAGMAVVAAPAMAESRWLACKVTDQGGQVRNFSVVFDDRRNTAGVWDGTSMADGTNVAITFQAVRASFPNFTMTYNRNDGAFSMTPLGANYGGLLHGECRRSPPPPGVPADRR</sequence>
<evidence type="ECO:0000313" key="2">
    <source>
        <dbReference type="EMBL" id="MCC8431496.1"/>
    </source>
</evidence>
<feature type="signal peptide" evidence="1">
    <location>
        <begin position="1"/>
        <end position="22"/>
    </location>
</feature>
<comment type="caution">
    <text evidence="2">The sequence shown here is derived from an EMBL/GenBank/DDBJ whole genome shotgun (WGS) entry which is preliminary data.</text>
</comment>
<proteinExistence type="predicted"/>
<feature type="chain" id="PRO_5045483187" evidence="1">
    <location>
        <begin position="23"/>
        <end position="122"/>
    </location>
</feature>
<keyword evidence="3" id="KW-1185">Reference proteome</keyword>
<accession>A0ABS8KZJ3</accession>
<dbReference type="EMBL" id="JAJISD010000010">
    <property type="protein sequence ID" value="MCC8431496.1"/>
    <property type="molecule type" value="Genomic_DNA"/>
</dbReference>
<name>A0ABS8KZJ3_9HYPH</name>
<gene>
    <name evidence="2" type="ORF">LJ725_21185</name>
</gene>
<evidence type="ECO:0000313" key="3">
    <source>
        <dbReference type="Proteomes" id="UP001198862"/>
    </source>
</evidence>
<keyword evidence="1" id="KW-0732">Signal</keyword>
<reference evidence="2 3" key="1">
    <citation type="submission" date="2021-11" db="EMBL/GenBank/DDBJ databases">
        <authorList>
            <person name="Lee D.-H."/>
            <person name="Kim S.-B."/>
        </authorList>
    </citation>
    <scope>NUCLEOTIDE SEQUENCE [LARGE SCALE GENOMIC DNA]</scope>
    <source>
        <strain evidence="2 3">KCTC 52223</strain>
    </source>
</reference>
<dbReference type="RefSeq" id="WP_230552825.1">
    <property type="nucleotide sequence ID" value="NZ_JAJISD010000010.1"/>
</dbReference>
<evidence type="ECO:0000256" key="1">
    <source>
        <dbReference type="SAM" id="SignalP"/>
    </source>
</evidence>
<protein>
    <submittedName>
        <fullName evidence="2">Uncharacterized protein</fullName>
    </submittedName>
</protein>
<dbReference type="Proteomes" id="UP001198862">
    <property type="component" value="Unassembled WGS sequence"/>
</dbReference>